<keyword evidence="13 19" id="KW-0342">GTP-binding</keyword>
<dbReference type="GO" id="GO:0005829">
    <property type="term" value="C:cytosol"/>
    <property type="evidence" value="ECO:0007669"/>
    <property type="project" value="TreeGrafter"/>
</dbReference>
<keyword evidence="12 19" id="KW-0460">Magnesium</keyword>
<evidence type="ECO:0000256" key="2">
    <source>
        <dbReference type="ARBA" id="ARBA00001936"/>
    </source>
</evidence>
<dbReference type="GO" id="GO:0000287">
    <property type="term" value="F:magnesium ion binding"/>
    <property type="evidence" value="ECO:0007669"/>
    <property type="project" value="UniProtKB-UniRule"/>
</dbReference>
<dbReference type="Pfam" id="PF00925">
    <property type="entry name" value="GTP_cyclohydro2"/>
    <property type="match status" value="1"/>
</dbReference>
<evidence type="ECO:0000256" key="10">
    <source>
        <dbReference type="ARBA" id="ARBA00022801"/>
    </source>
</evidence>
<evidence type="ECO:0000256" key="7">
    <source>
        <dbReference type="ARBA" id="ARBA00022619"/>
    </source>
</evidence>
<evidence type="ECO:0000256" key="11">
    <source>
        <dbReference type="ARBA" id="ARBA00022833"/>
    </source>
</evidence>
<dbReference type="InterPro" id="IPR017945">
    <property type="entry name" value="DHBP_synth_RibB-like_a/b_dom"/>
</dbReference>
<dbReference type="PANTHER" id="PTHR21327">
    <property type="entry name" value="GTP CYCLOHYDROLASE II-RELATED"/>
    <property type="match status" value="1"/>
</dbReference>
<feature type="binding site" evidence="19">
    <location>
        <begin position="299"/>
        <end position="301"/>
    </location>
    <ligand>
        <name>GTP</name>
        <dbReference type="ChEBI" id="CHEBI:37565"/>
    </ligand>
</feature>
<feature type="binding site" evidence="19">
    <location>
        <position position="356"/>
    </location>
    <ligand>
        <name>GTP</name>
        <dbReference type="ChEBI" id="CHEBI:37565"/>
    </ligand>
</feature>
<feature type="active site" description="Proton acceptor; for GTP cyclohydrolase activity" evidence="19">
    <location>
        <position position="333"/>
    </location>
</feature>
<dbReference type="Gene3D" id="3.40.50.10990">
    <property type="entry name" value="GTP cyclohydrolase II"/>
    <property type="match status" value="1"/>
</dbReference>
<comment type="similarity">
    <text evidence="6 19">In the N-terminal section; belongs to the DHBP synthase family.</text>
</comment>
<dbReference type="RefSeq" id="WP_136536015.1">
    <property type="nucleotide sequence ID" value="NZ_STGY01000067.1"/>
</dbReference>
<comment type="pathway">
    <text evidence="4 19">Cofactor biosynthesis; riboflavin biosynthesis; 5-amino-6-(D-ribitylamino)uracil from GTP: step 1/4.</text>
</comment>
<feature type="site" description="Essential for DHBP synthase activity" evidence="19">
    <location>
        <position position="167"/>
    </location>
</feature>
<dbReference type="GO" id="GO:0008270">
    <property type="term" value="F:zinc ion binding"/>
    <property type="evidence" value="ECO:0007669"/>
    <property type="project" value="UniProtKB-UniRule"/>
</dbReference>
<feature type="region of interest" description="DHBP synthase" evidence="19">
    <location>
        <begin position="1"/>
        <end position="204"/>
    </location>
</feature>
<feature type="binding site" evidence="19">
    <location>
        <position position="35"/>
    </location>
    <ligand>
        <name>D-ribulose 5-phosphate</name>
        <dbReference type="ChEBI" id="CHEBI:58121"/>
    </ligand>
</feature>
<evidence type="ECO:0000256" key="5">
    <source>
        <dbReference type="ARBA" id="ARBA00004904"/>
    </source>
</evidence>
<dbReference type="NCBIfam" id="NF001591">
    <property type="entry name" value="PRK00393.1"/>
    <property type="match status" value="1"/>
</dbReference>
<evidence type="ECO:0000256" key="13">
    <source>
        <dbReference type="ARBA" id="ARBA00023134"/>
    </source>
</evidence>
<evidence type="ECO:0000256" key="16">
    <source>
        <dbReference type="ARBA" id="ARBA00023268"/>
    </source>
</evidence>
<dbReference type="SUPFAM" id="SSF142695">
    <property type="entry name" value="RibA-like"/>
    <property type="match status" value="1"/>
</dbReference>
<evidence type="ECO:0000256" key="9">
    <source>
        <dbReference type="ARBA" id="ARBA00022741"/>
    </source>
</evidence>
<dbReference type="InterPro" id="IPR032677">
    <property type="entry name" value="GTP_cyclohydro_II"/>
</dbReference>
<comment type="function">
    <text evidence="17 19">Catalyzes the conversion of GTP to 2,5-diamino-6-ribosylamino-4(3H)-pyrimidinone 5'-phosphate (DARP), formate and pyrophosphate.</text>
</comment>
<dbReference type="Gene3D" id="3.90.870.10">
    <property type="entry name" value="DHBP synthase"/>
    <property type="match status" value="1"/>
</dbReference>
<keyword evidence="9 19" id="KW-0547">Nucleotide-binding</keyword>
<evidence type="ECO:0000256" key="6">
    <source>
        <dbReference type="ARBA" id="ARBA00005520"/>
    </source>
</evidence>
<feature type="active site" description="Nucleophile; for GTP cyclohydrolase activity" evidence="19">
    <location>
        <position position="335"/>
    </location>
</feature>
<dbReference type="CDD" id="cd00641">
    <property type="entry name" value="GTP_cyclohydro2"/>
    <property type="match status" value="1"/>
</dbReference>
<dbReference type="FunFam" id="3.90.870.10:FF:000001">
    <property type="entry name" value="Riboflavin biosynthesis protein RibBA"/>
    <property type="match status" value="1"/>
</dbReference>
<dbReference type="UniPathway" id="UPA00275">
    <property type="reaction ID" value="UER00399"/>
</dbReference>
<accession>A0A4S8Q6V7</accession>
<evidence type="ECO:0000313" key="22">
    <source>
        <dbReference type="Proteomes" id="UP000308760"/>
    </source>
</evidence>
<keyword evidence="14 19" id="KW-0464">Manganese</keyword>
<dbReference type="PANTHER" id="PTHR21327:SF18">
    <property type="entry name" value="3,4-DIHYDROXY-2-BUTANONE 4-PHOSPHATE SYNTHASE"/>
    <property type="match status" value="1"/>
</dbReference>
<keyword evidence="10 19" id="KW-0378">Hydrolase</keyword>
<feature type="binding site" evidence="19">
    <location>
        <begin position="255"/>
        <end position="259"/>
    </location>
    <ligand>
        <name>GTP</name>
        <dbReference type="ChEBI" id="CHEBI:37565"/>
    </ligand>
</feature>
<dbReference type="GO" id="GO:0003935">
    <property type="term" value="F:GTP cyclohydrolase II activity"/>
    <property type="evidence" value="ECO:0007669"/>
    <property type="project" value="UniProtKB-UniRule"/>
</dbReference>
<dbReference type="FunFam" id="3.40.50.10990:FF:000001">
    <property type="entry name" value="Riboflavin biosynthesis protein RibBA"/>
    <property type="match status" value="1"/>
</dbReference>
<dbReference type="HAMAP" id="MF_00180">
    <property type="entry name" value="RibB"/>
    <property type="match status" value="1"/>
</dbReference>
<name>A0A4S8Q6V7_9ACTN</name>
<dbReference type="InterPro" id="IPR016299">
    <property type="entry name" value="Riboflavin_synth_RibBA"/>
</dbReference>
<evidence type="ECO:0000256" key="14">
    <source>
        <dbReference type="ARBA" id="ARBA00023211"/>
    </source>
</evidence>
<dbReference type="GO" id="GO:0005525">
    <property type="term" value="F:GTP binding"/>
    <property type="evidence" value="ECO:0007669"/>
    <property type="project" value="UniProtKB-KW"/>
</dbReference>
<comment type="similarity">
    <text evidence="19">In the C-terminal section; belongs to the GTP cyclohydrolase II family.</text>
</comment>
<sequence>MSDIKLDRVEDAIAAIAAGRPVIVADDADRENEGDIVFAAEDATTELMAFTIRYTGGYVCVAMPSATADRLDLPPAHHTNQDYKGTAFAVSVDARKGVSTGISAADRAQTIRVLADSETLATDLNRPGHVVPLRAKDGGVLVRRGHTEAAVDLTRLAGKQPVSAISELMNDDGTMMRLPELRAFADEHGLVLITVAQLAAWRQRNEVQVKRLAKARLPLEAGEFTAVGYRAVFDGNEHVALVKGDIGDGLDVLVRVHSECLTGDAFGSVRCDCGPQLQAALRAVEAEGRGVVLYMRGHEGRGIGLVHKLQAYQLQDQGRDTVDANLELGLPADARDWAIGAQILEDLGIKSMRLLTNNPDKRAGIEGHGLEVIDRVGLPSFSTPDNIAYLTTKRDRMGHLLDGLPPLVPVPAAAEVA</sequence>
<feature type="binding site" evidence="19">
    <location>
        <position position="31"/>
    </location>
    <ligand>
        <name>Mg(2+)</name>
        <dbReference type="ChEBI" id="CHEBI:18420"/>
        <label>2</label>
    </ligand>
</feature>
<comment type="cofactor">
    <cofactor evidence="19">
        <name>Zn(2+)</name>
        <dbReference type="ChEBI" id="CHEBI:29105"/>
    </cofactor>
    <text evidence="19">Binds 1 zinc ion per subunit.</text>
</comment>
<dbReference type="InterPro" id="IPR000422">
    <property type="entry name" value="DHBP_synthase_RibB"/>
</dbReference>
<evidence type="ECO:0000256" key="18">
    <source>
        <dbReference type="ARBA" id="ARBA00049295"/>
    </source>
</evidence>
<protein>
    <recommendedName>
        <fullName evidence="19">Riboflavin biosynthesis protein RibBA</fullName>
    </recommendedName>
    <domain>
        <recommendedName>
            <fullName evidence="19">3,4-dihydroxy-2-butanone 4-phosphate synthase</fullName>
            <shortName evidence="19">DHBP synthase</shortName>
            <ecNumber evidence="19">4.1.99.12</ecNumber>
        </recommendedName>
    </domain>
    <domain>
        <recommendedName>
            <fullName evidence="19">GTP cyclohydrolase-2</fullName>
            <ecNumber evidence="19">3.5.4.25</ecNumber>
        </recommendedName>
        <alternativeName>
            <fullName evidence="19">GTP cyclohydrolase II</fullName>
        </alternativeName>
    </domain>
</protein>
<dbReference type="Proteomes" id="UP000308760">
    <property type="component" value="Unassembled WGS sequence"/>
</dbReference>
<keyword evidence="7 19" id="KW-0686">Riboflavin biosynthesis</keyword>
<evidence type="ECO:0000256" key="8">
    <source>
        <dbReference type="ARBA" id="ARBA00022723"/>
    </source>
</evidence>
<keyword evidence="22" id="KW-1185">Reference proteome</keyword>
<dbReference type="NCBIfam" id="NF006803">
    <property type="entry name" value="PRK09311.1"/>
    <property type="match status" value="1"/>
</dbReference>
<evidence type="ECO:0000259" key="20">
    <source>
        <dbReference type="Pfam" id="PF00925"/>
    </source>
</evidence>
<feature type="domain" description="GTP cyclohydrolase II" evidence="20">
    <location>
        <begin position="211"/>
        <end position="376"/>
    </location>
</feature>
<feature type="binding site" evidence="19">
    <location>
        <position position="167"/>
    </location>
    <ligand>
        <name>D-ribulose 5-phosphate</name>
        <dbReference type="ChEBI" id="CHEBI:58121"/>
    </ligand>
</feature>
<gene>
    <name evidence="19" type="primary">ribBA</name>
    <name evidence="21" type="ORF">FAB82_18450</name>
</gene>
<evidence type="ECO:0000256" key="15">
    <source>
        <dbReference type="ARBA" id="ARBA00023239"/>
    </source>
</evidence>
<comment type="caution">
    <text evidence="21">The sequence shown here is derived from an EMBL/GenBank/DDBJ whole genome shotgun (WGS) entry which is preliminary data.</text>
</comment>
<comment type="catalytic activity">
    <reaction evidence="18 19">
        <text>GTP + 4 H2O = 2,5-diamino-6-hydroxy-4-(5-phosphoribosylamino)-pyrimidine + formate + 2 phosphate + 3 H(+)</text>
        <dbReference type="Rhea" id="RHEA:23704"/>
        <dbReference type="ChEBI" id="CHEBI:15377"/>
        <dbReference type="ChEBI" id="CHEBI:15378"/>
        <dbReference type="ChEBI" id="CHEBI:15740"/>
        <dbReference type="ChEBI" id="CHEBI:37565"/>
        <dbReference type="ChEBI" id="CHEBI:43474"/>
        <dbReference type="ChEBI" id="CHEBI:58614"/>
        <dbReference type="EC" id="3.5.4.25"/>
    </reaction>
</comment>
<dbReference type="GO" id="GO:0030145">
    <property type="term" value="F:manganese ion binding"/>
    <property type="evidence" value="ECO:0007669"/>
    <property type="project" value="UniProtKB-UniRule"/>
</dbReference>
<dbReference type="PIRSF" id="PIRSF001259">
    <property type="entry name" value="RibA"/>
    <property type="match status" value="1"/>
</dbReference>
<dbReference type="NCBIfam" id="TIGR00506">
    <property type="entry name" value="ribB"/>
    <property type="match status" value="1"/>
</dbReference>
<dbReference type="Pfam" id="PF00926">
    <property type="entry name" value="DHBP_synthase"/>
    <property type="match status" value="1"/>
</dbReference>
<dbReference type="HAMAP" id="MF_01283">
    <property type="entry name" value="RibBA"/>
    <property type="match status" value="1"/>
</dbReference>
<evidence type="ECO:0000256" key="1">
    <source>
        <dbReference type="ARBA" id="ARBA00000141"/>
    </source>
</evidence>
<keyword evidence="8 19" id="KW-0479">Metal-binding</keyword>
<evidence type="ECO:0000256" key="3">
    <source>
        <dbReference type="ARBA" id="ARBA00002284"/>
    </source>
</evidence>
<evidence type="ECO:0000256" key="19">
    <source>
        <dbReference type="HAMAP-Rule" id="MF_01283"/>
    </source>
</evidence>
<dbReference type="OrthoDB" id="9793111at2"/>
<feature type="binding site" evidence="19">
    <location>
        <position position="321"/>
    </location>
    <ligand>
        <name>GTP</name>
        <dbReference type="ChEBI" id="CHEBI:37565"/>
    </ligand>
</feature>
<comment type="function">
    <text evidence="3 19">Catalyzes the conversion of D-ribulose 5-phosphate to formate and 3,4-dihydroxy-2-butanone 4-phosphate.</text>
</comment>
<feature type="binding site" evidence="19">
    <location>
        <position position="146"/>
    </location>
    <ligand>
        <name>Mg(2+)</name>
        <dbReference type="ChEBI" id="CHEBI:18420"/>
        <label>2</label>
    </ligand>
</feature>
<comment type="cofactor">
    <cofactor evidence="19">
        <name>Mg(2+)</name>
        <dbReference type="ChEBI" id="CHEBI:18420"/>
    </cofactor>
    <cofactor evidence="19">
        <name>Mn(2+)</name>
        <dbReference type="ChEBI" id="CHEBI:29035"/>
    </cofactor>
    <text evidence="19">Binds 2 divalent metal cations per subunit. Magnesium or manganese.</text>
</comment>
<comment type="cofactor">
    <cofactor evidence="2">
        <name>Mn(2+)</name>
        <dbReference type="ChEBI" id="CHEBI:29035"/>
    </cofactor>
</comment>
<keyword evidence="11 19" id="KW-0862">Zinc</keyword>
<keyword evidence="15 19" id="KW-0456">Lyase</keyword>
<keyword evidence="16 19" id="KW-0511">Multifunctional enzyme</keyword>
<feature type="binding site" evidence="19">
    <location>
        <position position="361"/>
    </location>
    <ligand>
        <name>GTP</name>
        <dbReference type="ChEBI" id="CHEBI:37565"/>
    </ligand>
</feature>
<feature type="site" description="Essential for DHBP synthase activity" evidence="19">
    <location>
        <position position="129"/>
    </location>
</feature>
<feature type="binding site" evidence="19">
    <location>
        <position position="260"/>
    </location>
    <ligand>
        <name>Zn(2+)</name>
        <dbReference type="ChEBI" id="CHEBI:29105"/>
        <note>catalytic</note>
    </ligand>
</feature>
<reference evidence="22" key="1">
    <citation type="submission" date="2019-04" db="EMBL/GenBank/DDBJ databases">
        <title>Nocardioides xinjiangensis sp. nov.</title>
        <authorList>
            <person name="Liu S."/>
        </authorList>
    </citation>
    <scope>NUCLEOTIDE SEQUENCE [LARGE SCALE GENOMIC DNA]</scope>
    <source>
        <strain evidence="22">18</strain>
    </source>
</reference>
<evidence type="ECO:0000313" key="21">
    <source>
        <dbReference type="EMBL" id="THV38432.1"/>
    </source>
</evidence>
<proteinExistence type="inferred from homology"/>
<feature type="binding site" evidence="19">
    <location>
        <position position="276"/>
    </location>
    <ligand>
        <name>GTP</name>
        <dbReference type="ChEBI" id="CHEBI:37565"/>
    </ligand>
</feature>
<dbReference type="InterPro" id="IPR036144">
    <property type="entry name" value="RibA-like_sf"/>
</dbReference>
<dbReference type="EC" id="4.1.99.12" evidence="19"/>
<dbReference type="GO" id="GO:0008686">
    <property type="term" value="F:3,4-dihydroxy-2-butanone-4-phosphate synthase activity"/>
    <property type="evidence" value="ECO:0007669"/>
    <property type="project" value="UniProtKB-UniRule"/>
</dbReference>
<comment type="pathway">
    <text evidence="5 19">Cofactor biosynthesis; riboflavin biosynthesis; 2-hydroxy-3-oxobutyl phosphate from D-ribulose 5-phosphate: step 1/1.</text>
</comment>
<dbReference type="AlphaFoldDB" id="A0A4S8Q6V7"/>
<reference evidence="21 22" key="2">
    <citation type="submission" date="2019-05" db="EMBL/GenBank/DDBJ databases">
        <title>Glycomyces buryatensis sp. nov.</title>
        <authorList>
            <person name="Nikitina E."/>
        </authorList>
    </citation>
    <scope>NUCLEOTIDE SEQUENCE [LARGE SCALE GENOMIC DNA]</scope>
    <source>
        <strain evidence="21 22">18</strain>
    </source>
</reference>
<evidence type="ECO:0000256" key="17">
    <source>
        <dbReference type="ARBA" id="ARBA00043932"/>
    </source>
</evidence>
<feature type="binding site" evidence="19">
    <location>
        <begin position="30"/>
        <end position="31"/>
    </location>
    <ligand>
        <name>D-ribulose 5-phosphate</name>
        <dbReference type="ChEBI" id="CHEBI:58121"/>
    </ligand>
</feature>
<dbReference type="EC" id="3.5.4.25" evidence="19"/>
<feature type="binding site" evidence="19">
    <location>
        <begin position="143"/>
        <end position="147"/>
    </location>
    <ligand>
        <name>D-ribulose 5-phosphate</name>
        <dbReference type="ChEBI" id="CHEBI:58121"/>
    </ligand>
</feature>
<feature type="region of interest" description="GTP cyclohydrolase II" evidence="19">
    <location>
        <begin position="205"/>
        <end position="417"/>
    </location>
</feature>
<organism evidence="21 22">
    <name type="scientific">Glycomyces buryatensis</name>
    <dbReference type="NCBI Taxonomy" id="2570927"/>
    <lineage>
        <taxon>Bacteria</taxon>
        <taxon>Bacillati</taxon>
        <taxon>Actinomycetota</taxon>
        <taxon>Actinomycetes</taxon>
        <taxon>Glycomycetales</taxon>
        <taxon>Glycomycetaceae</taxon>
        <taxon>Glycomyces</taxon>
    </lineage>
</organism>
<feature type="binding site" evidence="19">
    <location>
        <position position="31"/>
    </location>
    <ligand>
        <name>Mg(2+)</name>
        <dbReference type="ChEBI" id="CHEBI:18420"/>
        <label>1</label>
    </ligand>
</feature>
<evidence type="ECO:0000256" key="12">
    <source>
        <dbReference type="ARBA" id="ARBA00022842"/>
    </source>
</evidence>
<evidence type="ECO:0000256" key="4">
    <source>
        <dbReference type="ARBA" id="ARBA00004853"/>
    </source>
</evidence>
<dbReference type="InterPro" id="IPR000926">
    <property type="entry name" value="RibA"/>
</dbReference>
<dbReference type="HAMAP" id="MF_00179">
    <property type="entry name" value="RibA"/>
    <property type="match status" value="1"/>
</dbReference>
<feature type="binding site" evidence="19">
    <location>
        <position position="271"/>
    </location>
    <ligand>
        <name>Zn(2+)</name>
        <dbReference type="ChEBI" id="CHEBI:29105"/>
        <note>catalytic</note>
    </ligand>
</feature>
<dbReference type="NCBIfam" id="TIGR00505">
    <property type="entry name" value="ribA"/>
    <property type="match status" value="1"/>
</dbReference>
<comment type="catalytic activity">
    <reaction evidence="1 19">
        <text>D-ribulose 5-phosphate = (2S)-2-hydroxy-3-oxobutyl phosphate + formate + H(+)</text>
        <dbReference type="Rhea" id="RHEA:18457"/>
        <dbReference type="ChEBI" id="CHEBI:15378"/>
        <dbReference type="ChEBI" id="CHEBI:15740"/>
        <dbReference type="ChEBI" id="CHEBI:58121"/>
        <dbReference type="ChEBI" id="CHEBI:58830"/>
        <dbReference type="EC" id="4.1.99.12"/>
    </reaction>
</comment>
<dbReference type="GO" id="GO:0009231">
    <property type="term" value="P:riboflavin biosynthetic process"/>
    <property type="evidence" value="ECO:0007669"/>
    <property type="project" value="UniProtKB-UniRule"/>
</dbReference>
<dbReference type="EMBL" id="STGY01000067">
    <property type="protein sequence ID" value="THV38432.1"/>
    <property type="molecule type" value="Genomic_DNA"/>
</dbReference>
<feature type="binding site" evidence="19">
    <location>
        <position position="273"/>
    </location>
    <ligand>
        <name>Zn(2+)</name>
        <dbReference type="ChEBI" id="CHEBI:29105"/>
        <note>catalytic</note>
    </ligand>
</feature>
<dbReference type="SUPFAM" id="SSF55821">
    <property type="entry name" value="YrdC/RibB"/>
    <property type="match status" value="1"/>
</dbReference>